<dbReference type="EMBL" id="KL367624">
    <property type="protein sequence ID" value="KFD61407.1"/>
    <property type="molecule type" value="Genomic_DNA"/>
</dbReference>
<evidence type="ECO:0000313" key="2">
    <source>
        <dbReference type="EMBL" id="KFD61407.1"/>
    </source>
</evidence>
<reference evidence="2 3" key="1">
    <citation type="journal article" date="2014" name="Nat. Genet.">
        <title>Genome and transcriptome of the porcine whipworm Trichuris suis.</title>
        <authorList>
            <person name="Jex A.R."/>
            <person name="Nejsum P."/>
            <person name="Schwarz E.M."/>
            <person name="Hu L."/>
            <person name="Young N.D."/>
            <person name="Hall R.S."/>
            <person name="Korhonen P.K."/>
            <person name="Liao S."/>
            <person name="Thamsborg S."/>
            <person name="Xia J."/>
            <person name="Xu P."/>
            <person name="Wang S."/>
            <person name="Scheerlinck J.P."/>
            <person name="Hofmann A."/>
            <person name="Sternberg P.W."/>
            <person name="Wang J."/>
            <person name="Gasser R.B."/>
        </authorList>
    </citation>
    <scope>NUCLEOTIDE SEQUENCE [LARGE SCALE GENOMIC DNA]</scope>
    <source>
        <strain evidence="2">DCEP-RM93F</strain>
        <strain evidence="1">DCEP-RM93M</strain>
    </source>
</reference>
<protein>
    <submittedName>
        <fullName evidence="2">Uncharacterized protein</fullName>
    </submittedName>
</protein>
<gene>
    <name evidence="1" type="ORF">M513_03242</name>
    <name evidence="2" type="ORF">M514_03242</name>
</gene>
<sequence>MVSVEMEMIVQLTLNRSSIQVDINRVSEIWRLQCGTGCGMRLTRSVASQQSPPAACRRPIKYLKKSAHDITVF</sequence>
<organism evidence="2">
    <name type="scientific">Trichuris suis</name>
    <name type="common">pig whipworm</name>
    <dbReference type="NCBI Taxonomy" id="68888"/>
    <lineage>
        <taxon>Eukaryota</taxon>
        <taxon>Metazoa</taxon>
        <taxon>Ecdysozoa</taxon>
        <taxon>Nematoda</taxon>
        <taxon>Enoplea</taxon>
        <taxon>Dorylaimia</taxon>
        <taxon>Trichinellida</taxon>
        <taxon>Trichuridae</taxon>
        <taxon>Trichuris</taxon>
    </lineage>
</organism>
<dbReference type="Proteomes" id="UP000030764">
    <property type="component" value="Unassembled WGS sequence"/>
</dbReference>
<dbReference type="Proteomes" id="UP000030758">
    <property type="component" value="Unassembled WGS sequence"/>
</dbReference>
<keyword evidence="3" id="KW-1185">Reference proteome</keyword>
<evidence type="ECO:0000313" key="3">
    <source>
        <dbReference type="Proteomes" id="UP000030764"/>
    </source>
</evidence>
<name>A0A085MW11_9BILA</name>
<accession>A0A085MW11</accession>
<proteinExistence type="predicted"/>
<dbReference type="EMBL" id="KL363197">
    <property type="protein sequence ID" value="KFD55803.1"/>
    <property type="molecule type" value="Genomic_DNA"/>
</dbReference>
<evidence type="ECO:0000313" key="1">
    <source>
        <dbReference type="EMBL" id="KFD55803.1"/>
    </source>
</evidence>
<dbReference type="AlphaFoldDB" id="A0A085MW11"/>